<feature type="domain" description="PepSY" evidence="2">
    <location>
        <begin position="42"/>
        <end position="101"/>
    </location>
</feature>
<feature type="signal peptide" evidence="1">
    <location>
        <begin position="1"/>
        <end position="22"/>
    </location>
</feature>
<dbReference type="OrthoDB" id="7027104at2"/>
<dbReference type="RefSeq" id="WP_071553745.1">
    <property type="nucleotide sequence ID" value="NZ_CP017886.1"/>
</dbReference>
<protein>
    <submittedName>
        <fullName evidence="3">Peptidase M4</fullName>
    </submittedName>
</protein>
<dbReference type="EMBL" id="CP017886">
    <property type="protein sequence ID" value="APC17959.1"/>
    <property type="molecule type" value="Genomic_DNA"/>
</dbReference>
<evidence type="ECO:0000313" key="3">
    <source>
        <dbReference type="EMBL" id="APC17959.1"/>
    </source>
</evidence>
<dbReference type="AlphaFoldDB" id="A0A1J0EPU7"/>
<dbReference type="InterPro" id="IPR025711">
    <property type="entry name" value="PepSY"/>
</dbReference>
<evidence type="ECO:0000313" key="4">
    <source>
        <dbReference type="Proteomes" id="UP000182567"/>
    </source>
</evidence>
<reference evidence="4" key="1">
    <citation type="submission" date="2016-10" db="EMBL/GenBank/DDBJ databases">
        <title>Pseudomonas frederiksbergensis ERGS4:02 complete genome.</title>
        <authorList>
            <person name="Kumar R."/>
            <person name="Acharya V."/>
            <person name="Singh D."/>
        </authorList>
    </citation>
    <scope>NUCLEOTIDE SEQUENCE [LARGE SCALE GENOMIC DNA]</scope>
    <source>
        <strain evidence="4">ERGS4:02</strain>
    </source>
</reference>
<proteinExistence type="predicted"/>
<accession>A0A1J0EPU7</accession>
<feature type="chain" id="PRO_5009611031" evidence="1">
    <location>
        <begin position="23"/>
        <end position="106"/>
    </location>
</feature>
<dbReference type="Pfam" id="PF03413">
    <property type="entry name" value="PepSY"/>
    <property type="match status" value="1"/>
</dbReference>
<name>A0A1J0EPU7_9PSED</name>
<dbReference type="Gene3D" id="3.10.450.40">
    <property type="match status" value="1"/>
</dbReference>
<dbReference type="GeneID" id="46910619"/>
<dbReference type="Proteomes" id="UP000182567">
    <property type="component" value="Chromosome"/>
</dbReference>
<evidence type="ECO:0000259" key="2">
    <source>
        <dbReference type="Pfam" id="PF03413"/>
    </source>
</evidence>
<sequence>MKTLTALFTATALTLTAGFAMADVRPDLIPGLLKDGTVMDMEKLNQAALAEHPGSTAANIKDTELEHNAKTGAYEYKVEIRDAKNLEWDVKLDAKTGKVLSNTQEK</sequence>
<gene>
    <name evidence="3" type="ORF">BLL42_20300</name>
</gene>
<evidence type="ECO:0000256" key="1">
    <source>
        <dbReference type="SAM" id="SignalP"/>
    </source>
</evidence>
<organism evidence="3 4">
    <name type="scientific">Pseudomonas frederiksbergensis</name>
    <dbReference type="NCBI Taxonomy" id="104087"/>
    <lineage>
        <taxon>Bacteria</taxon>
        <taxon>Pseudomonadati</taxon>
        <taxon>Pseudomonadota</taxon>
        <taxon>Gammaproteobacteria</taxon>
        <taxon>Pseudomonadales</taxon>
        <taxon>Pseudomonadaceae</taxon>
        <taxon>Pseudomonas</taxon>
    </lineage>
</organism>
<keyword evidence="1" id="KW-0732">Signal</keyword>